<evidence type="ECO:0000313" key="2">
    <source>
        <dbReference type="Proteomes" id="UP000194882"/>
    </source>
</evidence>
<comment type="caution">
    <text evidence="1">The sequence shown here is derived from an EMBL/GenBank/DDBJ whole genome shotgun (WGS) entry which is preliminary data.</text>
</comment>
<protein>
    <submittedName>
        <fullName evidence="1">Uncharacterized protein</fullName>
    </submittedName>
</protein>
<dbReference type="Proteomes" id="UP000194882">
    <property type="component" value="Unassembled WGS sequence"/>
</dbReference>
<gene>
    <name evidence="1" type="ORF">BK754_05030</name>
</gene>
<proteinExistence type="predicted"/>
<evidence type="ECO:0000313" key="1">
    <source>
        <dbReference type="EMBL" id="OTY98988.1"/>
    </source>
</evidence>
<name>A0A9X6IMT7_BACTU</name>
<accession>A0A9X6IMT7</accession>
<dbReference type="EMBL" id="NFDT01000044">
    <property type="protein sequence ID" value="OTY98988.1"/>
    <property type="molecule type" value="Genomic_DNA"/>
</dbReference>
<dbReference type="AlphaFoldDB" id="A0A9X6IMT7"/>
<reference evidence="1 2" key="1">
    <citation type="submission" date="2016-10" db="EMBL/GenBank/DDBJ databases">
        <title>Comparative genomics of Bacillus thuringiensis reveals a path to pathogens against multiple invertebrate hosts.</title>
        <authorList>
            <person name="Zheng J."/>
            <person name="Gao Q."/>
            <person name="Liu H."/>
            <person name="Peng D."/>
            <person name="Ruan L."/>
            <person name="Sun M."/>
        </authorList>
    </citation>
    <scope>NUCLEOTIDE SEQUENCE [LARGE SCALE GENOMIC DNA]</scope>
    <source>
        <strain evidence="1">BGSC 4I4</strain>
    </source>
</reference>
<organism evidence="1 2">
    <name type="scientific">Bacillus thuringiensis serovar subtoxicus</name>
    <dbReference type="NCBI Taxonomy" id="475791"/>
    <lineage>
        <taxon>Bacteria</taxon>
        <taxon>Bacillati</taxon>
        <taxon>Bacillota</taxon>
        <taxon>Bacilli</taxon>
        <taxon>Bacillales</taxon>
        <taxon>Bacillaceae</taxon>
        <taxon>Bacillus</taxon>
        <taxon>Bacillus cereus group</taxon>
    </lineage>
</organism>
<sequence>MLKVIFYLSLSRYLLGSKTPASKFSGSKEVRRGLIKVSLYYKQSKLFSALAKQYFYVNTAEKQSIQKTDTM</sequence>